<evidence type="ECO:0008006" key="2">
    <source>
        <dbReference type="Google" id="ProtNLM"/>
    </source>
</evidence>
<reference evidence="1" key="1">
    <citation type="submission" date="2019-07" db="EMBL/GenBank/DDBJ databases">
        <title>Genomic Encyclopedia of Type Strains, Phase IV (KMG-IV): sequencing the most valuable type-strain genomes for metagenomic binning, comparative biology and taxonomic classification.</title>
        <authorList>
            <person name="Goeker M."/>
        </authorList>
    </citation>
    <scope>NUCLEOTIDE SEQUENCE</scope>
    <source>
        <strain evidence="1">DSM 44596</strain>
    </source>
</reference>
<proteinExistence type="predicted"/>
<name>A0A652YLJ2_NOCGL</name>
<organism evidence="1">
    <name type="scientific">Nocardia globerula</name>
    <dbReference type="NCBI Taxonomy" id="1818"/>
    <lineage>
        <taxon>Bacteria</taxon>
        <taxon>Bacillati</taxon>
        <taxon>Actinomycetota</taxon>
        <taxon>Actinomycetes</taxon>
        <taxon>Mycobacteriales</taxon>
        <taxon>Nocardiaceae</taxon>
        <taxon>Nocardia</taxon>
    </lineage>
</organism>
<protein>
    <recommendedName>
        <fullName evidence="2">Condensation domain-containing protein</fullName>
    </recommendedName>
</protein>
<gene>
    <name evidence="1" type="ORF">FNL38_106288</name>
</gene>
<accession>A0A652YLJ2</accession>
<dbReference type="EMBL" id="VNIQ01000006">
    <property type="protein sequence ID" value="TYQ02468.1"/>
    <property type="molecule type" value="Genomic_DNA"/>
</dbReference>
<dbReference type="AlphaFoldDB" id="A0A652YLJ2"/>
<comment type="caution">
    <text evidence="1">The sequence shown here is derived from an EMBL/GenBank/DDBJ whole genome shotgun (WGS) entry which is preliminary data.</text>
</comment>
<evidence type="ECO:0000313" key="1">
    <source>
        <dbReference type="EMBL" id="TYQ02468.1"/>
    </source>
</evidence>
<sequence length="413" mass="44410">MPPSPKASLRVSHLDVMHSRTRITSVIGPVHLPDDATIAARLRTMAEAGPHTRLGLRPSAHGNRWTFDPESCAPEVVRLDPPTSPMDLLDTASNVSREDHPTTVTVAGNYLRTDHNHGLGEVALTLMMNEVILGMIDPADPQVWQPSRASRSGITTAALRTYGSDPRRGWALRRSLDRTPRPTQSGPVEPWTPARTAAVVTTDPDTVRSLRMWRDRNLPSVSMYALTASVLHRALADAGLTINPVATVTLDARRYLAAGRVPLGNFVSGLEFDLGANPTPGRIHEATSEAVATGRPVANLALNMMRTRIGLRINNSGAYPISRPRDPQAQLLFSSIGPVPRQGQVPWLTDASPFYSAHNDPVGPEGITLTWAIVEGALATTASFHGNVFAQAVVTSALECAATDPIAYLSSVN</sequence>